<keyword evidence="6 21" id="KW-0732">Signal</keyword>
<keyword evidence="12" id="KW-0325">Glycoprotein</keyword>
<dbReference type="CDD" id="cd00110">
    <property type="entry name" value="LamG"/>
    <property type="match status" value="5"/>
</dbReference>
<feature type="disulfide bond" evidence="20">
    <location>
        <begin position="1047"/>
        <end position="1056"/>
    </location>
</feature>
<feature type="disulfide bond" evidence="20">
    <location>
        <begin position="855"/>
        <end position="864"/>
    </location>
</feature>
<accession>A0AAV9SP65</accession>
<evidence type="ECO:0000256" key="5">
    <source>
        <dbReference type="ARBA" id="ARBA00022553"/>
    </source>
</evidence>
<dbReference type="InterPro" id="IPR002049">
    <property type="entry name" value="LE_dom"/>
</dbReference>
<evidence type="ECO:0000256" key="15">
    <source>
        <dbReference type="ARBA" id="ARBA00072594"/>
    </source>
</evidence>
<keyword evidence="9" id="KW-0130">Cell adhesion</keyword>
<comment type="caution">
    <text evidence="26">The sequence shown here is derived from an EMBL/GenBank/DDBJ whole genome shotgun (WGS) entry which is preliminary data.</text>
</comment>
<dbReference type="FunFam" id="2.60.120.260:FF:000017">
    <property type="entry name" value="Laminin subunit alpha 2"/>
    <property type="match status" value="1"/>
</dbReference>
<evidence type="ECO:0000256" key="19">
    <source>
        <dbReference type="PROSITE-ProRule" id="PRU00122"/>
    </source>
</evidence>
<evidence type="ECO:0000259" key="25">
    <source>
        <dbReference type="PROSITE" id="PS51117"/>
    </source>
</evidence>
<dbReference type="SMART" id="SM00181">
    <property type="entry name" value="EGF"/>
    <property type="match status" value="13"/>
</dbReference>
<evidence type="ECO:0000256" key="1">
    <source>
        <dbReference type="ARBA" id="ARBA00002418"/>
    </source>
</evidence>
<dbReference type="InterPro" id="IPR056863">
    <property type="entry name" value="LMN_ATRN_NET-like_EGF"/>
</dbReference>
<name>A0AAV9SP65_9TELE</name>
<feature type="domain" description="Laminin G" evidence="22">
    <location>
        <begin position="2763"/>
        <end position="2938"/>
    </location>
</feature>
<evidence type="ECO:0000256" key="7">
    <source>
        <dbReference type="ARBA" id="ARBA00022737"/>
    </source>
</evidence>
<feature type="disulfide bond" evidence="20">
    <location>
        <begin position="1026"/>
        <end position="1038"/>
    </location>
</feature>
<feature type="domain" description="Laminin IV type A" evidence="24">
    <location>
        <begin position="1112"/>
        <end position="1341"/>
    </location>
</feature>
<dbReference type="PRINTS" id="PR00011">
    <property type="entry name" value="EGFLAMININ"/>
</dbReference>
<proteinExistence type="predicted"/>
<feature type="disulfide bond" evidence="20">
    <location>
        <begin position="953"/>
        <end position="962"/>
    </location>
</feature>
<dbReference type="GO" id="GO:0048514">
    <property type="term" value="P:blood vessel morphogenesis"/>
    <property type="evidence" value="ECO:0007669"/>
    <property type="project" value="TreeGrafter"/>
</dbReference>
<feature type="domain" description="Laminin EGF-like" evidence="23">
    <location>
        <begin position="395"/>
        <end position="443"/>
    </location>
</feature>
<feature type="domain" description="Laminin N-terminal" evidence="25">
    <location>
        <begin position="16"/>
        <end position="267"/>
    </location>
</feature>
<dbReference type="InterPro" id="IPR050440">
    <property type="entry name" value="Laminin/Netrin_ECM"/>
</dbReference>
<feature type="domain" description="Laminin EGF-like" evidence="23">
    <location>
        <begin position="980"/>
        <end position="1025"/>
    </location>
</feature>
<dbReference type="FunFam" id="2.10.25.10:FF:000065">
    <property type="entry name" value="Laminin subunit beta 1"/>
    <property type="match status" value="1"/>
</dbReference>
<feature type="domain" description="Laminin G" evidence="22">
    <location>
        <begin position="2587"/>
        <end position="2756"/>
    </location>
</feature>
<dbReference type="PANTHER" id="PTHR10574:SF409">
    <property type="entry name" value="LAMININ SUBUNIT ALPHA-1"/>
    <property type="match status" value="1"/>
</dbReference>
<evidence type="ECO:0000256" key="3">
    <source>
        <dbReference type="ARBA" id="ARBA00022525"/>
    </source>
</evidence>
<protein>
    <recommendedName>
        <fullName evidence="15">Laminin subunit alpha-1</fullName>
    </recommendedName>
    <alternativeName>
        <fullName evidence="17">Laminin-1 subunit alpha</fullName>
    </alternativeName>
    <alternativeName>
        <fullName evidence="18">Laminin-3 subunit alpha</fullName>
    </alternativeName>
    <alternativeName>
        <fullName evidence="16">S-laminin subunit alpha</fullName>
    </alternativeName>
</protein>
<dbReference type="Gene3D" id="2.170.300.10">
    <property type="entry name" value="Tie2 ligand-binding domain superfamily"/>
    <property type="match status" value="3"/>
</dbReference>
<evidence type="ECO:0000313" key="26">
    <source>
        <dbReference type="EMBL" id="KAK5623091.1"/>
    </source>
</evidence>
<keyword evidence="11 20" id="KW-1015">Disulfide bond</keyword>
<feature type="disulfide bond" evidence="20">
    <location>
        <begin position="998"/>
        <end position="1007"/>
    </location>
</feature>
<dbReference type="Pfam" id="PF24973">
    <property type="entry name" value="EGF_LMN_ATRN"/>
    <property type="match status" value="2"/>
</dbReference>
<keyword evidence="27" id="KW-1185">Reference proteome</keyword>
<comment type="caution">
    <text evidence="20">Lacks conserved residue(s) required for the propagation of feature annotation.</text>
</comment>
<dbReference type="InterPro" id="IPR008211">
    <property type="entry name" value="Laminin_N"/>
</dbReference>
<feature type="disulfide bond" evidence="20">
    <location>
        <begin position="801"/>
        <end position="810"/>
    </location>
</feature>
<dbReference type="Pfam" id="PF06008">
    <property type="entry name" value="Laminin_I"/>
    <property type="match status" value="1"/>
</dbReference>
<dbReference type="Pfam" id="PF00053">
    <property type="entry name" value="EGF_laminin"/>
    <property type="match status" value="14"/>
</dbReference>
<dbReference type="Proteomes" id="UP001311232">
    <property type="component" value="Unassembled WGS sequence"/>
</dbReference>
<dbReference type="PROSITE" id="PS50027">
    <property type="entry name" value="EGF_LAM_2"/>
    <property type="match status" value="11"/>
</dbReference>
<keyword evidence="13 20" id="KW-0424">Laminin EGF-like domain</keyword>
<feature type="disulfide bond" evidence="20">
    <location>
        <begin position="395"/>
        <end position="407"/>
    </location>
</feature>
<reference evidence="26 27" key="1">
    <citation type="submission" date="2021-06" db="EMBL/GenBank/DDBJ databases">
        <authorList>
            <person name="Palmer J.M."/>
        </authorList>
    </citation>
    <scope>NUCLEOTIDE SEQUENCE [LARGE SCALE GENOMIC DNA]</scope>
    <source>
        <strain evidence="26 27">MEX-2019</strain>
        <tissue evidence="26">Muscle</tissue>
    </source>
</reference>
<dbReference type="InterPro" id="IPR001791">
    <property type="entry name" value="Laminin_G"/>
</dbReference>
<dbReference type="GO" id="GO:0005576">
    <property type="term" value="C:extracellular region"/>
    <property type="evidence" value="ECO:0007669"/>
    <property type="project" value="UniProtKB-ARBA"/>
</dbReference>
<dbReference type="GO" id="GO:0030334">
    <property type="term" value="P:regulation of cell migration"/>
    <property type="evidence" value="ECO:0007669"/>
    <property type="project" value="InterPro"/>
</dbReference>
<evidence type="ECO:0000256" key="11">
    <source>
        <dbReference type="ARBA" id="ARBA00023157"/>
    </source>
</evidence>
<gene>
    <name evidence="26" type="ORF">CRENBAI_019980</name>
</gene>
<feature type="disulfide bond" evidence="20">
    <location>
        <begin position="933"/>
        <end position="945"/>
    </location>
</feature>
<feature type="disulfide bond" evidence="20">
    <location>
        <begin position="1403"/>
        <end position="1412"/>
    </location>
</feature>
<evidence type="ECO:0000256" key="2">
    <source>
        <dbReference type="ARBA" id="ARBA00004302"/>
    </source>
</evidence>
<dbReference type="InterPro" id="IPR013320">
    <property type="entry name" value="ConA-like_dom_sf"/>
</dbReference>
<evidence type="ECO:0000313" key="27">
    <source>
        <dbReference type="Proteomes" id="UP001311232"/>
    </source>
</evidence>
<dbReference type="FunFam" id="2.10.25.10:FF:000074">
    <property type="entry name" value="Laminin subunit alpha"/>
    <property type="match status" value="1"/>
</dbReference>
<dbReference type="SMART" id="SM00136">
    <property type="entry name" value="LamNT"/>
    <property type="match status" value="1"/>
</dbReference>
<dbReference type="Pfam" id="PF06009">
    <property type="entry name" value="Laminin_II"/>
    <property type="match status" value="1"/>
</dbReference>
<feature type="domain" description="Laminin EGF-like" evidence="23">
    <location>
        <begin position="773"/>
        <end position="830"/>
    </location>
</feature>
<feature type="domain" description="Laminin EGF-like" evidence="23">
    <location>
        <begin position="831"/>
        <end position="883"/>
    </location>
</feature>
<dbReference type="FunFam" id="2.10.25.10:FF:000106">
    <property type="entry name" value="Heparan sulfate proteoglycan 2"/>
    <property type="match status" value="1"/>
</dbReference>
<feature type="disulfide bond" evidence="20">
    <location>
        <begin position="1489"/>
        <end position="1501"/>
    </location>
</feature>
<dbReference type="SUPFAM" id="SSF49899">
    <property type="entry name" value="Concanavalin A-like lectins/glucanases"/>
    <property type="match status" value="5"/>
</dbReference>
<dbReference type="InterPro" id="IPR010307">
    <property type="entry name" value="Laminin_dom_II"/>
</dbReference>
<evidence type="ECO:0000256" key="9">
    <source>
        <dbReference type="ARBA" id="ARBA00022889"/>
    </source>
</evidence>
<dbReference type="FunFam" id="2.10.25.10:FF:000094">
    <property type="entry name" value="Laminin subunit alpha-2"/>
    <property type="match status" value="1"/>
</dbReference>
<dbReference type="PROSITE" id="PS50025">
    <property type="entry name" value="LAM_G_DOMAIN"/>
    <property type="match status" value="5"/>
</dbReference>
<keyword evidence="4" id="KW-0272">Extracellular matrix</keyword>
<feature type="disulfide bond" evidence="20">
    <location>
        <begin position="1028"/>
        <end position="1045"/>
    </location>
</feature>
<feature type="disulfide bond" evidence="20">
    <location>
        <begin position="905"/>
        <end position="914"/>
    </location>
</feature>
<feature type="chain" id="PRO_5043776681" description="Laminin subunit alpha-1" evidence="21">
    <location>
        <begin position="16"/>
        <end position="2941"/>
    </location>
</feature>
<comment type="subcellular location">
    <subcellularLocation>
        <location evidence="2">Secreted</location>
        <location evidence="2">Extracellular space</location>
        <location evidence="2">Extracellular matrix</location>
        <location evidence="2">Basement membrane</location>
    </subcellularLocation>
</comment>
<dbReference type="InterPro" id="IPR000034">
    <property type="entry name" value="Laminin_IV"/>
</dbReference>
<dbReference type="FunFam" id="2.10.25.10:FF:000242">
    <property type="entry name" value="Laminin subunit alpha 1"/>
    <property type="match status" value="1"/>
</dbReference>
<evidence type="ECO:0000256" key="14">
    <source>
        <dbReference type="ARBA" id="ARBA00065595"/>
    </source>
</evidence>
<dbReference type="Pfam" id="PF00055">
    <property type="entry name" value="Laminin_N"/>
    <property type="match status" value="1"/>
</dbReference>
<dbReference type="GO" id="GO:0045995">
    <property type="term" value="P:regulation of embryonic development"/>
    <property type="evidence" value="ECO:0007669"/>
    <property type="project" value="InterPro"/>
</dbReference>
<feature type="disulfide bond" evidence="20">
    <location>
        <begin position="867"/>
        <end position="881"/>
    </location>
</feature>
<evidence type="ECO:0000256" key="13">
    <source>
        <dbReference type="ARBA" id="ARBA00023292"/>
    </source>
</evidence>
<dbReference type="GO" id="GO:0043256">
    <property type="term" value="C:laminin complex"/>
    <property type="evidence" value="ECO:0007669"/>
    <property type="project" value="UniProtKB-ARBA"/>
</dbReference>
<keyword evidence="5" id="KW-0597">Phosphoprotein</keyword>
<keyword evidence="10" id="KW-0175">Coiled coil</keyword>
<dbReference type="SMART" id="SM00282">
    <property type="entry name" value="LamG"/>
    <property type="match status" value="5"/>
</dbReference>
<dbReference type="GO" id="GO:0005201">
    <property type="term" value="F:extracellular matrix structural constituent"/>
    <property type="evidence" value="ECO:0007669"/>
    <property type="project" value="TreeGrafter"/>
</dbReference>
<feature type="disulfide bond" evidence="20">
    <location>
        <begin position="884"/>
        <end position="896"/>
    </location>
</feature>
<feature type="domain" description="Laminin G" evidence="22">
    <location>
        <begin position="1978"/>
        <end position="2159"/>
    </location>
</feature>
<feature type="disulfide bond" evidence="20">
    <location>
        <begin position="886"/>
        <end position="903"/>
    </location>
</feature>
<dbReference type="InterPro" id="IPR000742">
    <property type="entry name" value="EGF"/>
</dbReference>
<evidence type="ECO:0000259" key="24">
    <source>
        <dbReference type="PROSITE" id="PS51115"/>
    </source>
</evidence>
<dbReference type="FunFam" id="2.10.25.10:FF:000051">
    <property type="entry name" value="Laminin subunit alpha 4"/>
    <property type="match status" value="1"/>
</dbReference>
<dbReference type="PROSITE" id="PS51115">
    <property type="entry name" value="LAMININ_IVA"/>
    <property type="match status" value="2"/>
</dbReference>
<feature type="disulfide bond" evidence="20">
    <location>
        <begin position="1510"/>
        <end position="1519"/>
    </location>
</feature>
<dbReference type="GO" id="GO:0009888">
    <property type="term" value="P:tissue development"/>
    <property type="evidence" value="ECO:0007669"/>
    <property type="project" value="TreeGrafter"/>
</dbReference>
<dbReference type="Gene3D" id="2.60.120.260">
    <property type="entry name" value="Galactose-binding domain-like"/>
    <property type="match status" value="1"/>
</dbReference>
<feature type="disulfide bond" evidence="19">
    <location>
        <begin position="2504"/>
        <end position="2531"/>
    </location>
</feature>
<dbReference type="GO" id="GO:0009887">
    <property type="term" value="P:animal organ morphogenesis"/>
    <property type="evidence" value="ECO:0007669"/>
    <property type="project" value="TreeGrafter"/>
</dbReference>
<feature type="disulfide bond" evidence="20">
    <location>
        <begin position="1491"/>
        <end position="1508"/>
    </location>
</feature>
<feature type="domain" description="Laminin EGF-like" evidence="23">
    <location>
        <begin position="1026"/>
        <end position="1071"/>
    </location>
</feature>
<keyword evidence="7" id="KW-0677">Repeat</keyword>
<dbReference type="CDD" id="cd00055">
    <property type="entry name" value="EGF_Lam"/>
    <property type="match status" value="15"/>
</dbReference>
<dbReference type="Pfam" id="PF02210">
    <property type="entry name" value="Laminin_G_2"/>
    <property type="match status" value="2"/>
</dbReference>
<keyword evidence="8" id="KW-0084">Basement membrane</keyword>
<dbReference type="GO" id="GO:0007411">
    <property type="term" value="P:axon guidance"/>
    <property type="evidence" value="ECO:0007669"/>
    <property type="project" value="TreeGrafter"/>
</dbReference>
<sequence length="2941" mass="319356">MKLLLLLILMERAAAQQRGLFPAIFNLASNAEISSNATCGDPEPEVYCKLVEHVPGRRIKNPHCPKCDANSVLSKERHPITNAIDGTNQWWQSPSIKNGRQLHWITITLDLKQVFQVAYIIIKAANSPRPGNWILERSLDGVTFDPWQYYAIGDSECLSRYNVTPRLGPPTYRSDTEVICTSYYSRLNPLEHGEIHTSLINGRPGADDLTPDLLNFTSARYIRLRLQRIRTLNADLMTLSIHDPRDIDPIVTRRYYYSIKDISVGGMCICYGHAQSCPLDPVTKKLKCVCEHNTCGESCNECCPGYRQMPWQPGTLSEGNTCEKCNCHNKASDCFYNQTVSDLNLSLNSHGVRQGGGVCVNCQQNTTGINCETCRDGYYRPAEVSPYSDFPCVECNCDLRGSKSSVCSKEDTDAGRCQCKEGFSGQQCDRCAFGFRDFPHCVRCECNLAGSTNTDPCRPCTCKVNVMGVNCDVCKPGFYNLQQRNPLGCTDCFCFGVSNVCESSASSITQLFFPDAVLQSSESLQAALVEHGNDLSIPSNASFGTAHKHILWWAAPSSFLGNKLVSYGGLFIYSVVYDVPLDNKDQTLPVISDVIMEGNGRTLRLSPPLLLFVSPLAEQSVSVEMFPQQFVDDQTGGLITRDDLLLVLTNLTSLLVRVHLNTSAQRQIRLSSVSLDVIDSGSGSGVRAVAVETCECPWGYSGTSCEACLPGFYRVGGVLFGGNCMQCECNAHSTQCDISGVCEGCTHNTTGPHCDQCLPGFYSDPTKDDCQLCPCPLTERSNSFSPTCVVDASGKVSCDQCQHGYTGTNCERCTSGFYGNPQVMGGACVSCECNGNVNVSEAGYCDTVTGECLRCLGNTAGKHCEVCRPGYYGDAVLAKDCKNCGCDVNGSLSTVCDITTGQCLCRENVTGRTCDRCQSGFFGLQSGRGCQSCSCSRSGSVSELCDEDGQCHCKEGVAGVRCDHCSRGYYGYQGINCTACICDHTGGNCDPNSGECVCPPNTEGDTCNRCETGYWDHNPTTGCKACSCSASGSSSPQCDLLSGQCPCKDGFSGRSCDWCAPGYYGYPACSACSCDVAGTNETFCNKTLGVCECGRTGECVCKSGVSGRRCEECVSGWFALSDQNPNGCSECFCSGLSRDCEEQGGLTRVPISIGRSPDILSLVSLSSLQSVKSGVYQHGGEMLLDTRQLNTSGLVGPLYWRLPAQVEGNQLMSYGGLLSYIITFYAEDGSGLSNQEPQVLMRGGTLRKHIIYTDMAAPSNGIGTQHDIKLMEHKWKYFNSVSQRAVTHADFMSVLNNIQYILIKASYGTGLQQSRISNITMERAVSAESGDLQERAKLIESCLCPPGYSGLSCQECAAGFFRQPQSELPPQSLKTMTVRPCVQCRCNNHSASCDPETGDCQDCKHHTSGRRCDICAPGYYGNISGSASDCSLCACPLLDNSFSPTCVLDGAGDFRCTSCLTGYEGRYCERCSAGYHGNPTLPGGICLLCGCSGWGSLHQVCNELTGQCECKPGVRGQLCDQCEERHVLQQEECVSCDDGCTSVLLDDLDRLNDRFLSVNLSAITMAPYRQLVLLENWTKYFKAGISPNKTVVSHLSRLDEDLHHLTSDLSTLQQQVIHLSESLMELHISTNNSWSHSELLLGRVCRLQDNIQVLQREAGHLNQTNENEFNVGNKTHLLEEVESMLQVIRGVNLTAAKSAANQELSFSESLIHSLQLDLLARWAAGEDRPHLLRNSLSVAMATLQHASTRLSEAAQRNTETHNLLDAVATLQHHHKAAHQNLSSGFLSVDRLMEDSQFLLEDTLSLTADLTKSSAQVELLASQLDQWCPLLRKHVEALVVGLKMTDALENIYHFSKSKRPLSEKGGVRLNITSNVLEESRQLNNMAKDLQMNVSMETQTSFEIGSEMVGGIILAPLLLSPIGRTPEASLMHRLEEAEHRTQHLMERIKPLSMLGETLNRNLSDIRELIDQARRQAASIKVAVQADRECVRSYRPPIQSSNFNTLSLILKTSHPNNLLFYLGSNTTVDFLAVEMHHGKVSLLWNLGSGTARLQFPETDITNNRWTKINATRFGAHAALSVHQLDSESAPLPTVTSSSPGSSRVLDIDKNTVIHIGGMGADTQRPAALHSSSFHGCLGEASLNERNIGLWSYDSREGKCGGCFSSPQAEETSFYFDGSGFSVVQKSLRATSTSIVLLFKTLSPGGLLLFLASNNTRDFLSLELVEGHVRLTFDLGSGALIQTSNRKYNTGVWYKVTLQRNKRKGYLSIMAAGQSSEKEVLEAESPGTASDLNRYDLDPIYIGGFPFSRPIRRQVVSRAYVGCIKNVEIARSNFDLLKDAYGVRKGCVLKAVRSVSLLSGGFVQINPPSFSQEAELLFTFSSVNQSGVLLAAFSDDRAQRQYFLSLHLVSGMVEAELGDLGGATRKVLVKKAKGGSFSDGREHSVIITVNRKSLSLLVDDEHLKSVSLMPGGFSRLSPSSLFIGGLPPEKASRLPVRLRVLSQWFRGCIQHLVMGGALVDLSVAVRYKGAELNSCLLEKSTVGAVLPEDPDAKPTPDPAPLHLAPPTHLSALTAGALTCSSDQEPSLLPSAAQFGLSRHSHMTFIINPSALRKSVSVRMSVRSQALDGLMLLLSDSKQMDFVVLSLKGGRVMLSADLGKGPSSIVSSVAVNDGRWHIVSAEVSRKSVSVTVDDSPPASIPIKGNHLDVDKTLFLGGLPHGASSRRISVSSSFPGCIRSVSLNGTTLDLSKPNSRHDVTSCFSKDQKGSYFNGSGHAELMHDGYKVGADMLVSLEFRTSQSEGVFLGISSAKVDAVGLEMVDGQVVFNVNNGAGRVSVRSIGQMLCDGQWHHLLARKTKHALTLSVDGSKYNTSNPYPQSTSAETNNPVYLGGFPAGVKQNSLTVRSSFRGCLRNLQLAKSHLNIPLDLSSAHYLSGVAPYSCPAA</sequence>
<feature type="domain" description="Laminin EGF-like" evidence="23">
    <location>
        <begin position="1384"/>
        <end position="1432"/>
    </location>
</feature>
<feature type="domain" description="Laminin EGF-like" evidence="23">
    <location>
        <begin position="933"/>
        <end position="979"/>
    </location>
</feature>
<dbReference type="PROSITE" id="PS01248">
    <property type="entry name" value="EGF_LAM_1"/>
    <property type="match status" value="5"/>
</dbReference>
<dbReference type="Pfam" id="PF00052">
    <property type="entry name" value="Laminin_B"/>
    <property type="match status" value="2"/>
</dbReference>
<feature type="disulfide bond" evidence="20">
    <location>
        <begin position="745"/>
        <end position="754"/>
    </location>
</feature>
<organism evidence="26 27">
    <name type="scientific">Crenichthys baileyi</name>
    <name type="common">White River springfish</name>
    <dbReference type="NCBI Taxonomy" id="28760"/>
    <lineage>
        <taxon>Eukaryota</taxon>
        <taxon>Metazoa</taxon>
        <taxon>Chordata</taxon>
        <taxon>Craniata</taxon>
        <taxon>Vertebrata</taxon>
        <taxon>Euteleostomi</taxon>
        <taxon>Actinopterygii</taxon>
        <taxon>Neopterygii</taxon>
        <taxon>Teleostei</taxon>
        <taxon>Neoteleostei</taxon>
        <taxon>Acanthomorphata</taxon>
        <taxon>Ovalentaria</taxon>
        <taxon>Atherinomorphae</taxon>
        <taxon>Cyprinodontiformes</taxon>
        <taxon>Goodeidae</taxon>
        <taxon>Crenichthys</taxon>
    </lineage>
</organism>
<evidence type="ECO:0000256" key="21">
    <source>
        <dbReference type="SAM" id="SignalP"/>
    </source>
</evidence>
<evidence type="ECO:0000256" key="4">
    <source>
        <dbReference type="ARBA" id="ARBA00022530"/>
    </source>
</evidence>
<comment type="function">
    <text evidence="1">Binding to cells via a high affinity receptor, laminin is thought to mediate the attachment, migration and organization of cells into tissues during embryonic development by interacting with other extracellular matrix components.</text>
</comment>
<feature type="domain" description="Laminin EGF-like" evidence="23">
    <location>
        <begin position="884"/>
        <end position="932"/>
    </location>
</feature>
<dbReference type="GO" id="GO:0005102">
    <property type="term" value="F:signaling receptor binding"/>
    <property type="evidence" value="ECO:0007669"/>
    <property type="project" value="InterPro"/>
</dbReference>
<evidence type="ECO:0000256" key="16">
    <source>
        <dbReference type="ARBA" id="ARBA00075127"/>
    </source>
</evidence>
<dbReference type="GO" id="GO:0030155">
    <property type="term" value="P:regulation of cell adhesion"/>
    <property type="evidence" value="ECO:0007669"/>
    <property type="project" value="InterPro"/>
</dbReference>
<dbReference type="SMART" id="SM00180">
    <property type="entry name" value="EGF_Lam"/>
    <property type="match status" value="16"/>
</dbReference>
<evidence type="ECO:0000256" key="8">
    <source>
        <dbReference type="ARBA" id="ARBA00022869"/>
    </source>
</evidence>
<evidence type="ECO:0000256" key="17">
    <source>
        <dbReference type="ARBA" id="ARBA00078827"/>
    </source>
</evidence>
<evidence type="ECO:0000256" key="18">
    <source>
        <dbReference type="ARBA" id="ARBA00079116"/>
    </source>
</evidence>
<feature type="disulfide bond" evidence="20">
    <location>
        <begin position="462"/>
        <end position="471"/>
    </location>
</feature>
<feature type="domain" description="Laminin EGF-like" evidence="23">
    <location>
        <begin position="1489"/>
        <end position="1535"/>
    </location>
</feature>
<evidence type="ECO:0000256" key="6">
    <source>
        <dbReference type="ARBA" id="ARBA00022729"/>
    </source>
</evidence>
<dbReference type="Gene3D" id="2.60.120.200">
    <property type="match status" value="5"/>
</dbReference>
<dbReference type="PANTHER" id="PTHR10574">
    <property type="entry name" value="NETRIN/LAMININ-RELATED"/>
    <property type="match status" value="1"/>
</dbReference>
<evidence type="ECO:0000256" key="12">
    <source>
        <dbReference type="ARBA" id="ARBA00023180"/>
    </source>
</evidence>
<dbReference type="SMART" id="SM00281">
    <property type="entry name" value="LamB"/>
    <property type="match status" value="2"/>
</dbReference>
<evidence type="ECO:0000259" key="22">
    <source>
        <dbReference type="PROSITE" id="PS50025"/>
    </source>
</evidence>
<keyword evidence="3" id="KW-0964">Secreted</keyword>
<dbReference type="SUPFAM" id="SSF57196">
    <property type="entry name" value="EGF/Laminin"/>
    <property type="match status" value="13"/>
</dbReference>
<dbReference type="Pfam" id="PF00054">
    <property type="entry name" value="Laminin_G_1"/>
    <property type="match status" value="3"/>
</dbReference>
<feature type="signal peptide" evidence="21">
    <location>
        <begin position="1"/>
        <end position="15"/>
    </location>
</feature>
<dbReference type="GO" id="GO:0007155">
    <property type="term" value="P:cell adhesion"/>
    <property type="evidence" value="ECO:0007669"/>
    <property type="project" value="UniProtKB-KW"/>
</dbReference>
<feature type="domain" description="Laminin G" evidence="22">
    <location>
        <begin position="2167"/>
        <end position="2343"/>
    </location>
</feature>
<evidence type="ECO:0000256" key="10">
    <source>
        <dbReference type="ARBA" id="ARBA00023054"/>
    </source>
</evidence>
<feature type="domain" description="Laminin G" evidence="22">
    <location>
        <begin position="2350"/>
        <end position="2531"/>
    </location>
</feature>
<feature type="disulfide bond" evidence="20">
    <location>
        <begin position="419"/>
        <end position="428"/>
    </location>
</feature>
<dbReference type="PROSITE" id="PS51117">
    <property type="entry name" value="LAMININ_NTER"/>
    <property type="match status" value="1"/>
</dbReference>
<feature type="domain" description="Laminin EGF-like" evidence="23">
    <location>
        <begin position="727"/>
        <end position="772"/>
    </location>
</feature>
<comment type="subunit">
    <text evidence="14">Laminin is a complex glycoprotein, consisting of three different polypeptide chains (alpha, beta, gamma), which are bound to each other by disulfide bonds into a cross-shaped molecule comprising one long and three short arms with globules at each end. Alpha-1 is a subunit of laminin-1 (laminin-111 or EHS laminin) and laminin-3 (laminin-121 or S-laminin).</text>
</comment>
<dbReference type="FunFam" id="2.10.25.10:FF:000034">
    <property type="entry name" value="Laminin subunit alpha 3"/>
    <property type="match status" value="1"/>
</dbReference>
<dbReference type="Gene3D" id="2.10.25.10">
    <property type="entry name" value="Laminin"/>
    <property type="match status" value="11"/>
</dbReference>
<dbReference type="FunFam" id="2.10.25.10:FF:000033">
    <property type="entry name" value="Laminin subunit alpha 2"/>
    <property type="match status" value="2"/>
</dbReference>
<feature type="domain" description="Laminin IV type A" evidence="24">
    <location>
        <begin position="507"/>
        <end position="693"/>
    </location>
</feature>
<dbReference type="EMBL" id="JAHHUM010000052">
    <property type="protein sequence ID" value="KAK5623091.1"/>
    <property type="molecule type" value="Genomic_DNA"/>
</dbReference>
<dbReference type="GO" id="GO:0043010">
    <property type="term" value="P:camera-type eye development"/>
    <property type="evidence" value="ECO:0007669"/>
    <property type="project" value="TreeGrafter"/>
</dbReference>
<evidence type="ECO:0000256" key="20">
    <source>
        <dbReference type="PROSITE-ProRule" id="PRU00460"/>
    </source>
</evidence>
<feature type="domain" description="Laminin EGF-like" evidence="23">
    <location>
        <begin position="444"/>
        <end position="491"/>
    </location>
</feature>
<evidence type="ECO:0000259" key="23">
    <source>
        <dbReference type="PROSITE" id="PS50027"/>
    </source>
</evidence>
<dbReference type="FunFam" id="2.10.25.10:FF:000069">
    <property type="entry name" value="Laminin subunit alpha 1"/>
    <property type="match status" value="1"/>
</dbReference>
<dbReference type="FunFam" id="2.10.25.10:FF:000189">
    <property type="entry name" value="Laminin subunit alpha 2"/>
    <property type="match status" value="1"/>
</dbReference>
<dbReference type="InterPro" id="IPR009254">
    <property type="entry name" value="Laminin_aI"/>
</dbReference>